<keyword evidence="1" id="KW-0812">Transmembrane</keyword>
<evidence type="ECO:0000313" key="3">
    <source>
        <dbReference type="Proteomes" id="UP000243378"/>
    </source>
</evidence>
<sequence length="35" mass="4029">MLPFHGFIVSNRRWLIYALVLMLLFVGIVILIAQA</sequence>
<evidence type="ECO:0000256" key="1">
    <source>
        <dbReference type="SAM" id="Phobius"/>
    </source>
</evidence>
<proteinExistence type="predicted"/>
<gene>
    <name evidence="2" type="ORF">SAMN05216381_1493</name>
</gene>
<dbReference type="AlphaFoldDB" id="A0A1G7KGB0"/>
<keyword evidence="1" id="KW-0472">Membrane</keyword>
<evidence type="ECO:0000313" key="2">
    <source>
        <dbReference type="EMBL" id="SDF36185.1"/>
    </source>
</evidence>
<dbReference type="STRING" id="640205.SAMN05216381_1493"/>
<protein>
    <submittedName>
        <fullName evidence="2">Uncharacterized protein</fullName>
    </submittedName>
</protein>
<accession>A0A1G7KGB0</accession>
<keyword evidence="1" id="KW-1133">Transmembrane helix</keyword>
<name>A0A1G7KGB0_9GAMM</name>
<dbReference type="EMBL" id="FNBM01000002">
    <property type="protein sequence ID" value="SDF36185.1"/>
    <property type="molecule type" value="Genomic_DNA"/>
</dbReference>
<dbReference type="Proteomes" id="UP000243378">
    <property type="component" value="Unassembled WGS sequence"/>
</dbReference>
<organism evidence="2 3">
    <name type="scientific">Phytopseudomonas seleniipraecipitans</name>
    <dbReference type="NCBI Taxonomy" id="640205"/>
    <lineage>
        <taxon>Bacteria</taxon>
        <taxon>Pseudomonadati</taxon>
        <taxon>Pseudomonadota</taxon>
        <taxon>Gammaproteobacteria</taxon>
        <taxon>Pseudomonadales</taxon>
        <taxon>Pseudomonadaceae</taxon>
        <taxon>Phytopseudomonas</taxon>
    </lineage>
</organism>
<reference evidence="2 3" key="1">
    <citation type="submission" date="2016-10" db="EMBL/GenBank/DDBJ databases">
        <authorList>
            <person name="de Groot N.N."/>
        </authorList>
    </citation>
    <scope>NUCLEOTIDE SEQUENCE [LARGE SCALE GENOMIC DNA]</scope>
    <source>
        <strain evidence="2 3">LMG 25475</strain>
    </source>
</reference>
<feature type="transmembrane region" description="Helical" evidence="1">
    <location>
        <begin position="14"/>
        <end position="33"/>
    </location>
</feature>